<organism evidence="3 4">
    <name type="scientific">Candidatus Campbellbacteria bacterium RIFCSPHIGHO2_01_FULL_34_10</name>
    <dbReference type="NCBI Taxonomy" id="1797577"/>
    <lineage>
        <taxon>Bacteria</taxon>
        <taxon>Candidatus Campbelliibacteriota</taxon>
    </lineage>
</organism>
<gene>
    <name evidence="3" type="ORF">A2811_00950</name>
</gene>
<dbReference type="GO" id="GO:0004132">
    <property type="term" value="F:dCMP deaminase activity"/>
    <property type="evidence" value="ECO:0007669"/>
    <property type="project" value="TreeGrafter"/>
</dbReference>
<keyword evidence="1" id="KW-0378">Hydrolase</keyword>
<dbReference type="Pfam" id="PF00383">
    <property type="entry name" value="dCMP_cyt_deam_1"/>
    <property type="match status" value="1"/>
</dbReference>
<dbReference type="PANTHER" id="PTHR11086">
    <property type="entry name" value="DEOXYCYTIDYLATE DEAMINASE-RELATED"/>
    <property type="match status" value="1"/>
</dbReference>
<dbReference type="AlphaFoldDB" id="A0A1F5EKK8"/>
<evidence type="ECO:0000313" key="3">
    <source>
        <dbReference type="EMBL" id="OGD67959.1"/>
    </source>
</evidence>
<dbReference type="GO" id="GO:0005737">
    <property type="term" value="C:cytoplasm"/>
    <property type="evidence" value="ECO:0007669"/>
    <property type="project" value="TreeGrafter"/>
</dbReference>
<reference evidence="3 4" key="1">
    <citation type="journal article" date="2016" name="Nat. Commun.">
        <title>Thousands of microbial genomes shed light on interconnected biogeochemical processes in an aquifer system.</title>
        <authorList>
            <person name="Anantharaman K."/>
            <person name="Brown C.T."/>
            <person name="Hug L.A."/>
            <person name="Sharon I."/>
            <person name="Castelle C.J."/>
            <person name="Probst A.J."/>
            <person name="Thomas B.C."/>
            <person name="Singh A."/>
            <person name="Wilkins M.J."/>
            <person name="Karaoz U."/>
            <person name="Brodie E.L."/>
            <person name="Williams K.H."/>
            <person name="Hubbard S.S."/>
            <person name="Banfield J.F."/>
        </authorList>
    </citation>
    <scope>NUCLEOTIDE SEQUENCE [LARGE SCALE GENOMIC DNA]</scope>
</reference>
<dbReference type="PANTHER" id="PTHR11086:SF18">
    <property type="entry name" value="DEOXYCYTIDYLATE DEAMINASE"/>
    <property type="match status" value="1"/>
</dbReference>
<proteinExistence type="predicted"/>
<dbReference type="SUPFAM" id="SSF53927">
    <property type="entry name" value="Cytidine deaminase-like"/>
    <property type="match status" value="1"/>
</dbReference>
<evidence type="ECO:0000256" key="1">
    <source>
        <dbReference type="ARBA" id="ARBA00022801"/>
    </source>
</evidence>
<comment type="caution">
    <text evidence="3">The sequence shown here is derived from an EMBL/GenBank/DDBJ whole genome shotgun (WGS) entry which is preliminary data.</text>
</comment>
<evidence type="ECO:0000259" key="2">
    <source>
        <dbReference type="PROSITE" id="PS51747"/>
    </source>
</evidence>
<accession>A0A1F5EKK8</accession>
<dbReference type="EMBL" id="MEZZ01000044">
    <property type="protein sequence ID" value="OGD67959.1"/>
    <property type="molecule type" value="Genomic_DNA"/>
</dbReference>
<dbReference type="InterPro" id="IPR015517">
    <property type="entry name" value="dCMP_deaminase-rel"/>
</dbReference>
<evidence type="ECO:0000313" key="4">
    <source>
        <dbReference type="Proteomes" id="UP000186670"/>
    </source>
</evidence>
<feature type="domain" description="CMP/dCMP-type deaminase" evidence="2">
    <location>
        <begin position="11"/>
        <end position="164"/>
    </location>
</feature>
<dbReference type="Proteomes" id="UP000186670">
    <property type="component" value="Unassembled WGS sequence"/>
</dbReference>
<name>A0A1F5EKK8_9BACT</name>
<dbReference type="InterPro" id="IPR002125">
    <property type="entry name" value="CMP_dCMP_dom"/>
</dbReference>
<protein>
    <recommendedName>
        <fullName evidence="2">CMP/dCMP-type deaminase domain-containing protein</fullName>
    </recommendedName>
</protein>
<sequence length="168" mass="19227">MKFIENEQEKIVAEKFVEQAKVEAKKATCQRAKCGAVIVSNGEIIGRGFNSPPCDSEDERRCEIKKNEYDQKVTDKTCCVHAEQRALMDALKTHADKLKGSKLYFSRFYSNGEQRFLGGEIQLYCTVCTKMMFDVGIEEFILPHQNGIAVFSRKEYLKDSFNYGKILN</sequence>
<dbReference type="InterPro" id="IPR016193">
    <property type="entry name" value="Cytidine_deaminase-like"/>
</dbReference>
<dbReference type="Gene3D" id="3.40.140.10">
    <property type="entry name" value="Cytidine Deaminase, domain 2"/>
    <property type="match status" value="1"/>
</dbReference>
<dbReference type="PROSITE" id="PS51747">
    <property type="entry name" value="CYT_DCMP_DEAMINASES_2"/>
    <property type="match status" value="1"/>
</dbReference>